<accession>A0A0K0EBK4</accession>
<protein>
    <submittedName>
        <fullName evidence="1">Ovule protein</fullName>
    </submittedName>
</protein>
<sequence length="70" mass="8274">MVERKMELLNFSFVDVVIKQKQTYSALRNLEMETCIKFKKLKTMVPGFYELRYYYGTSPNSPIGKPTEKN</sequence>
<name>A0A0K0EBK4_STRER</name>
<dbReference type="AlphaFoldDB" id="A0A0K0EBK4"/>
<evidence type="ECO:0000313" key="1">
    <source>
        <dbReference type="WBParaSite" id="SSTP_0000687700.1"/>
    </source>
</evidence>
<organism evidence="1">
    <name type="scientific">Strongyloides stercoralis</name>
    <name type="common">Threadworm</name>
    <dbReference type="NCBI Taxonomy" id="6248"/>
    <lineage>
        <taxon>Eukaryota</taxon>
        <taxon>Metazoa</taxon>
        <taxon>Ecdysozoa</taxon>
        <taxon>Nematoda</taxon>
        <taxon>Chromadorea</taxon>
        <taxon>Rhabditida</taxon>
        <taxon>Tylenchina</taxon>
        <taxon>Panagrolaimomorpha</taxon>
        <taxon>Strongyloidoidea</taxon>
        <taxon>Strongyloididae</taxon>
        <taxon>Strongyloides</taxon>
    </lineage>
</organism>
<dbReference type="WBParaSite" id="SSTP_0000687700.1">
    <property type="protein sequence ID" value="SSTP_0000687700.1"/>
    <property type="gene ID" value="SSTP_0000687700"/>
</dbReference>
<reference evidence="1" key="1">
    <citation type="submission" date="2015-08" db="UniProtKB">
        <authorList>
            <consortium name="WormBaseParasite"/>
        </authorList>
    </citation>
    <scope>IDENTIFICATION</scope>
</reference>
<proteinExistence type="predicted"/>